<name>A0A0F8ZB69_9ZZZZ</name>
<dbReference type="EMBL" id="LAZR01064546">
    <property type="protein sequence ID" value="KKK57316.1"/>
    <property type="molecule type" value="Genomic_DNA"/>
</dbReference>
<protein>
    <submittedName>
        <fullName evidence="2">Uncharacterized protein</fullName>
    </submittedName>
</protein>
<sequence length="141" mass="14815">MAFAILGTPSPQFVDSSGSPYASGTVTIQNPSDSAVKASYPTAADADASTNGTSADVSLDSRGVPDQELWGKDNEDYKIIIKDSDAATVDTMDKIRMPRASRRAAVTFTSTDVSPTIRESETFITAGTTAITDFDHGEVGD</sequence>
<feature type="region of interest" description="Disordered" evidence="1">
    <location>
        <begin position="1"/>
        <end position="68"/>
    </location>
</feature>
<gene>
    <name evidence="2" type="ORF">LCGC14_3055700</name>
</gene>
<feature type="compositionally biased region" description="Polar residues" evidence="1">
    <location>
        <begin position="9"/>
        <end position="33"/>
    </location>
</feature>
<reference evidence="2" key="1">
    <citation type="journal article" date="2015" name="Nature">
        <title>Complex archaea that bridge the gap between prokaryotes and eukaryotes.</title>
        <authorList>
            <person name="Spang A."/>
            <person name="Saw J.H."/>
            <person name="Jorgensen S.L."/>
            <person name="Zaremba-Niedzwiedzka K."/>
            <person name="Martijn J."/>
            <person name="Lind A.E."/>
            <person name="van Eijk R."/>
            <person name="Schleper C."/>
            <person name="Guy L."/>
            <person name="Ettema T.J."/>
        </authorList>
    </citation>
    <scope>NUCLEOTIDE SEQUENCE</scope>
</reference>
<proteinExistence type="predicted"/>
<feature type="non-terminal residue" evidence="2">
    <location>
        <position position="141"/>
    </location>
</feature>
<dbReference type="AlphaFoldDB" id="A0A0F8ZB69"/>
<comment type="caution">
    <text evidence="2">The sequence shown here is derived from an EMBL/GenBank/DDBJ whole genome shotgun (WGS) entry which is preliminary data.</text>
</comment>
<evidence type="ECO:0000256" key="1">
    <source>
        <dbReference type="SAM" id="MobiDB-lite"/>
    </source>
</evidence>
<organism evidence="2">
    <name type="scientific">marine sediment metagenome</name>
    <dbReference type="NCBI Taxonomy" id="412755"/>
    <lineage>
        <taxon>unclassified sequences</taxon>
        <taxon>metagenomes</taxon>
        <taxon>ecological metagenomes</taxon>
    </lineage>
</organism>
<evidence type="ECO:0000313" key="2">
    <source>
        <dbReference type="EMBL" id="KKK57316.1"/>
    </source>
</evidence>
<accession>A0A0F8ZB69</accession>